<accession>A0A3G6JHD0</accession>
<gene>
    <name evidence="1" type="ORF">DQL93_07965</name>
</gene>
<dbReference type="EMBL" id="CP031023">
    <property type="protein sequence ID" value="AZA17126.1"/>
    <property type="molecule type" value="Genomic_DNA"/>
</dbReference>
<dbReference type="Pfam" id="PF06854">
    <property type="entry name" value="Phage_Gp15"/>
    <property type="match status" value="1"/>
</dbReference>
<evidence type="ECO:0008006" key="2">
    <source>
        <dbReference type="Google" id="ProtNLM"/>
    </source>
</evidence>
<evidence type="ECO:0000313" key="1">
    <source>
        <dbReference type="EMBL" id="AZA17126.1"/>
    </source>
</evidence>
<proteinExistence type="predicted"/>
<name>A0A3G6JHD0_LACDL</name>
<reference evidence="1" key="1">
    <citation type="submission" date="2018-07" db="EMBL/GenBank/DDBJ databases">
        <authorList>
            <person name="Somerville V."/>
        </authorList>
    </citation>
    <scope>NUCLEOTIDE SEQUENCE</scope>
    <source>
        <strain evidence="1">NWC_2_2</strain>
    </source>
</reference>
<protein>
    <recommendedName>
        <fullName evidence="2">Bacteriophage Gp15 protein</fullName>
    </recommendedName>
</protein>
<organism evidence="1">
    <name type="scientific">Lactobacillus delbrueckii subsp. lactis</name>
    <dbReference type="NCBI Taxonomy" id="29397"/>
    <lineage>
        <taxon>Bacteria</taxon>
        <taxon>Bacillati</taxon>
        <taxon>Bacillota</taxon>
        <taxon>Bacilli</taxon>
        <taxon>Lactobacillales</taxon>
        <taxon>Lactobacillaceae</taxon>
        <taxon>Lactobacillus</taxon>
    </lineage>
</organism>
<sequence>MYELDYSYDNVLRWFNLVESDLPDEVKATRTFLMFVGPVDATDEDIVKTLKTVSEDVSKHPYGNTVESDPVGKWDRAFDFDLDSGAIYASFMQTYHIDLLEEKGKMSWFKFKALLDGLDSESIFERIILIRKADLSDYKGKQLNEMVDCKEYYSLAQTPEDQKAKNDYEMQKQFEQMGLT</sequence>
<dbReference type="InterPro" id="IPR009660">
    <property type="entry name" value="Phage_A500_Gp15"/>
</dbReference>
<dbReference type="AlphaFoldDB" id="A0A3G6JHD0"/>